<evidence type="ECO:0000313" key="3">
    <source>
        <dbReference type="Proteomes" id="UP001634393"/>
    </source>
</evidence>
<dbReference type="Proteomes" id="UP001634393">
    <property type="component" value="Unassembled WGS sequence"/>
</dbReference>
<dbReference type="EMBL" id="JBJXBP010000004">
    <property type="protein sequence ID" value="KAL3834125.1"/>
    <property type="molecule type" value="Genomic_DNA"/>
</dbReference>
<dbReference type="AlphaFoldDB" id="A0ABD3TAZ0"/>
<feature type="region of interest" description="Disordered" evidence="1">
    <location>
        <begin position="1"/>
        <end position="58"/>
    </location>
</feature>
<gene>
    <name evidence="2" type="ORF">ACJIZ3_008861</name>
</gene>
<evidence type="ECO:0000313" key="2">
    <source>
        <dbReference type="EMBL" id="KAL3834125.1"/>
    </source>
</evidence>
<dbReference type="PANTHER" id="PTHR33144">
    <property type="entry name" value="OS10G0409366 PROTEIN-RELATED"/>
    <property type="match status" value="1"/>
</dbReference>
<dbReference type="PANTHER" id="PTHR33144:SF45">
    <property type="entry name" value="TRANSPOSASE TNP1_EN_SPM-LIKE DOMAIN-CONTAINING PROTEIN"/>
    <property type="match status" value="1"/>
</dbReference>
<proteinExistence type="predicted"/>
<keyword evidence="3" id="KW-1185">Reference proteome</keyword>
<evidence type="ECO:0000256" key="1">
    <source>
        <dbReference type="SAM" id="MobiDB-lite"/>
    </source>
</evidence>
<feature type="compositionally biased region" description="Basic and acidic residues" evidence="1">
    <location>
        <begin position="20"/>
        <end position="52"/>
    </location>
</feature>
<organism evidence="2 3">
    <name type="scientific">Penstemon smallii</name>
    <dbReference type="NCBI Taxonomy" id="265156"/>
    <lineage>
        <taxon>Eukaryota</taxon>
        <taxon>Viridiplantae</taxon>
        <taxon>Streptophyta</taxon>
        <taxon>Embryophyta</taxon>
        <taxon>Tracheophyta</taxon>
        <taxon>Spermatophyta</taxon>
        <taxon>Magnoliopsida</taxon>
        <taxon>eudicotyledons</taxon>
        <taxon>Gunneridae</taxon>
        <taxon>Pentapetalae</taxon>
        <taxon>asterids</taxon>
        <taxon>lamiids</taxon>
        <taxon>Lamiales</taxon>
        <taxon>Plantaginaceae</taxon>
        <taxon>Cheloneae</taxon>
        <taxon>Penstemon</taxon>
    </lineage>
</organism>
<sequence length="151" mass="17714">MLDQHEETMVPESARRGKRIRIDDDDHPSELHSNDVDNAVHDNTGDAKERKPTRGPTHMARVWVRRGRKEVEFNEFGQAIGPNKSEYVEFIGTLVRNSDLLPLDIEDWHNVSRNIKKTLVEQVKVTLNNFLIFLSYLPFEYFISWNYLIAY</sequence>
<protein>
    <submittedName>
        <fullName evidence="2">Uncharacterized protein</fullName>
    </submittedName>
</protein>
<comment type="caution">
    <text evidence="2">The sequence shown here is derived from an EMBL/GenBank/DDBJ whole genome shotgun (WGS) entry which is preliminary data.</text>
</comment>
<name>A0ABD3TAZ0_9LAMI</name>
<accession>A0ABD3TAZ0</accession>
<reference evidence="2 3" key="1">
    <citation type="submission" date="2024-12" db="EMBL/GenBank/DDBJ databases">
        <title>The unique morphological basis and parallel evolutionary history of personate flowers in Penstemon.</title>
        <authorList>
            <person name="Depatie T.H."/>
            <person name="Wessinger C.A."/>
        </authorList>
    </citation>
    <scope>NUCLEOTIDE SEQUENCE [LARGE SCALE GENOMIC DNA]</scope>
    <source>
        <strain evidence="2">WTNN_2</strain>
        <tissue evidence="2">Leaf</tissue>
    </source>
</reference>